<dbReference type="InterPro" id="IPR001310">
    <property type="entry name" value="Histidine_triad_HIT"/>
</dbReference>
<dbReference type="Proteomes" id="UP000824087">
    <property type="component" value="Unassembled WGS sequence"/>
</dbReference>
<organism evidence="4 5">
    <name type="scientific">Candidatus Fimihabitans intestinipullorum</name>
    <dbReference type="NCBI Taxonomy" id="2840820"/>
    <lineage>
        <taxon>Bacteria</taxon>
        <taxon>Bacillati</taxon>
        <taxon>Mycoplasmatota</taxon>
        <taxon>Mycoplasmatota incertae sedis</taxon>
        <taxon>Candidatus Fimihabitans</taxon>
    </lineage>
</organism>
<dbReference type="PANTHER" id="PTHR46648">
    <property type="entry name" value="HIT FAMILY PROTEIN 1"/>
    <property type="match status" value="1"/>
</dbReference>
<dbReference type="AlphaFoldDB" id="A0A9D1L2V0"/>
<sequence length="120" mass="14123">MDCVFCKIIAGEIPSYTIYEDDIVKCFLDINPDSNGHTLIIPKKHIKDLTDMDQDTWNHILKIAQMLKKKLEEKLNIDGLTLIQNNGKIQEVKHFHLHLKPYYDPMQEIKPVEEMFEKLK</sequence>
<feature type="short sequence motif" description="Histidine triad motif" evidence="2">
    <location>
        <begin position="94"/>
        <end position="98"/>
    </location>
</feature>
<evidence type="ECO:0000313" key="5">
    <source>
        <dbReference type="Proteomes" id="UP000824087"/>
    </source>
</evidence>
<comment type="caution">
    <text evidence="4">The sequence shown here is derived from an EMBL/GenBank/DDBJ whole genome shotgun (WGS) entry which is preliminary data.</text>
</comment>
<dbReference type="Gene3D" id="3.30.428.10">
    <property type="entry name" value="HIT-like"/>
    <property type="match status" value="1"/>
</dbReference>
<gene>
    <name evidence="4" type="ORF">IAD49_00365</name>
</gene>
<dbReference type="GO" id="GO:0009117">
    <property type="term" value="P:nucleotide metabolic process"/>
    <property type="evidence" value="ECO:0007669"/>
    <property type="project" value="TreeGrafter"/>
</dbReference>
<feature type="active site" description="Tele-AMP-histidine intermediate" evidence="1">
    <location>
        <position position="98"/>
    </location>
</feature>
<feature type="domain" description="HIT" evidence="3">
    <location>
        <begin position="4"/>
        <end position="111"/>
    </location>
</feature>
<evidence type="ECO:0000313" key="4">
    <source>
        <dbReference type="EMBL" id="HIU22025.1"/>
    </source>
</evidence>
<dbReference type="GO" id="GO:0003824">
    <property type="term" value="F:catalytic activity"/>
    <property type="evidence" value="ECO:0007669"/>
    <property type="project" value="InterPro"/>
</dbReference>
<dbReference type="PRINTS" id="PR00332">
    <property type="entry name" value="HISTRIAD"/>
</dbReference>
<evidence type="ECO:0000259" key="3">
    <source>
        <dbReference type="PROSITE" id="PS51084"/>
    </source>
</evidence>
<dbReference type="InterPro" id="IPR036265">
    <property type="entry name" value="HIT-like_sf"/>
</dbReference>
<accession>A0A9D1L2V0</accession>
<name>A0A9D1L2V0_9BACT</name>
<dbReference type="PROSITE" id="PS51084">
    <property type="entry name" value="HIT_2"/>
    <property type="match status" value="1"/>
</dbReference>
<proteinExistence type="predicted"/>
<reference evidence="4" key="2">
    <citation type="journal article" date="2021" name="PeerJ">
        <title>Extensive microbial diversity within the chicken gut microbiome revealed by metagenomics and culture.</title>
        <authorList>
            <person name="Gilroy R."/>
            <person name="Ravi A."/>
            <person name="Getino M."/>
            <person name="Pursley I."/>
            <person name="Horton D.L."/>
            <person name="Alikhan N.F."/>
            <person name="Baker D."/>
            <person name="Gharbi K."/>
            <person name="Hall N."/>
            <person name="Watson M."/>
            <person name="Adriaenssens E.M."/>
            <person name="Foster-Nyarko E."/>
            <person name="Jarju S."/>
            <person name="Secka A."/>
            <person name="Antonio M."/>
            <person name="Oren A."/>
            <person name="Chaudhuri R.R."/>
            <person name="La Ragione R."/>
            <person name="Hildebrand F."/>
            <person name="Pallen M.J."/>
        </authorList>
    </citation>
    <scope>NUCLEOTIDE SEQUENCE</scope>
    <source>
        <strain evidence="4">CHK197-8231</strain>
    </source>
</reference>
<evidence type="ECO:0000256" key="1">
    <source>
        <dbReference type="PIRSR" id="PIRSR601310-1"/>
    </source>
</evidence>
<evidence type="ECO:0000256" key="2">
    <source>
        <dbReference type="PROSITE-ProRule" id="PRU00464"/>
    </source>
</evidence>
<reference evidence="4" key="1">
    <citation type="submission" date="2020-10" db="EMBL/GenBank/DDBJ databases">
        <authorList>
            <person name="Gilroy R."/>
        </authorList>
    </citation>
    <scope>NUCLEOTIDE SEQUENCE</scope>
    <source>
        <strain evidence="4">CHK197-8231</strain>
    </source>
</reference>
<dbReference type="EMBL" id="DVML01000005">
    <property type="protein sequence ID" value="HIU22025.1"/>
    <property type="molecule type" value="Genomic_DNA"/>
</dbReference>
<dbReference type="InterPro" id="IPR011146">
    <property type="entry name" value="HIT-like"/>
</dbReference>
<dbReference type="PANTHER" id="PTHR46648:SF1">
    <property type="entry name" value="ADENOSINE 5'-MONOPHOSPHORAMIDASE HNT1"/>
    <property type="match status" value="1"/>
</dbReference>
<dbReference type="Pfam" id="PF01230">
    <property type="entry name" value="HIT"/>
    <property type="match status" value="1"/>
</dbReference>
<dbReference type="SUPFAM" id="SSF54197">
    <property type="entry name" value="HIT-like"/>
    <property type="match status" value="1"/>
</dbReference>
<protein>
    <submittedName>
        <fullName evidence="4">HIT domain-containing protein</fullName>
    </submittedName>
</protein>